<name>A0AAN7ZEP7_9COLE</name>
<dbReference type="Proteomes" id="UP001329430">
    <property type="component" value="Chromosome 7"/>
</dbReference>
<dbReference type="InterPro" id="IPR020606">
    <property type="entry name" value="Ribosomal_uS7_CS"/>
</dbReference>
<dbReference type="PANTHER" id="PTHR11205">
    <property type="entry name" value="RIBOSOMAL PROTEIN S7"/>
    <property type="match status" value="1"/>
</dbReference>
<dbReference type="Gene3D" id="1.10.455.10">
    <property type="entry name" value="Ribosomal protein S7 domain"/>
    <property type="match status" value="1"/>
</dbReference>
<keyword evidence="2 4" id="KW-0689">Ribosomal protein</keyword>
<keyword evidence="3 4" id="KW-0687">Ribonucleoprotein</keyword>
<dbReference type="CDD" id="cd14870">
    <property type="entry name" value="uS7_Mitochondria_Mammalian"/>
    <property type="match status" value="1"/>
</dbReference>
<protein>
    <recommendedName>
        <fullName evidence="5">Small ribosomal subunit protein uS7 domain-containing protein</fullName>
    </recommendedName>
</protein>
<dbReference type="PIRSF" id="PIRSF002122">
    <property type="entry name" value="RPS7p_RPS7a_RPS5e_RPS7o"/>
    <property type="match status" value="1"/>
</dbReference>
<reference evidence="6 7" key="1">
    <citation type="journal article" date="2024" name="Insects">
        <title>An Improved Chromosome-Level Genome Assembly of the Firefly Pyrocoelia pectoralis.</title>
        <authorList>
            <person name="Fu X."/>
            <person name="Meyer-Rochow V.B."/>
            <person name="Ballantyne L."/>
            <person name="Zhu X."/>
        </authorList>
    </citation>
    <scope>NUCLEOTIDE SEQUENCE [LARGE SCALE GENOMIC DNA]</scope>
    <source>
        <strain evidence="6">XCY_ONT2</strain>
    </source>
</reference>
<keyword evidence="7" id="KW-1185">Reference proteome</keyword>
<dbReference type="PROSITE" id="PS00052">
    <property type="entry name" value="RIBOSOMAL_S7"/>
    <property type="match status" value="1"/>
</dbReference>
<proteinExistence type="inferred from homology"/>
<feature type="domain" description="Small ribosomal subunit protein uS7" evidence="5">
    <location>
        <begin position="57"/>
        <end position="218"/>
    </location>
</feature>
<evidence type="ECO:0000313" key="7">
    <source>
        <dbReference type="Proteomes" id="UP001329430"/>
    </source>
</evidence>
<comment type="caution">
    <text evidence="6">The sequence shown here is derived from an EMBL/GenBank/DDBJ whole genome shotgun (WGS) entry which is preliminary data.</text>
</comment>
<dbReference type="GO" id="GO:0003735">
    <property type="term" value="F:structural constituent of ribosome"/>
    <property type="evidence" value="ECO:0007669"/>
    <property type="project" value="InterPro"/>
</dbReference>
<organism evidence="6 7">
    <name type="scientific">Pyrocoelia pectoralis</name>
    <dbReference type="NCBI Taxonomy" id="417401"/>
    <lineage>
        <taxon>Eukaryota</taxon>
        <taxon>Metazoa</taxon>
        <taxon>Ecdysozoa</taxon>
        <taxon>Arthropoda</taxon>
        <taxon>Hexapoda</taxon>
        <taxon>Insecta</taxon>
        <taxon>Pterygota</taxon>
        <taxon>Neoptera</taxon>
        <taxon>Endopterygota</taxon>
        <taxon>Coleoptera</taxon>
        <taxon>Polyphaga</taxon>
        <taxon>Elateriformia</taxon>
        <taxon>Elateroidea</taxon>
        <taxon>Lampyridae</taxon>
        <taxon>Lampyrinae</taxon>
        <taxon>Pyrocoelia</taxon>
    </lineage>
</organism>
<evidence type="ECO:0000259" key="5">
    <source>
        <dbReference type="Pfam" id="PF00177"/>
    </source>
</evidence>
<dbReference type="GO" id="GO:0006412">
    <property type="term" value="P:translation"/>
    <property type="evidence" value="ECO:0007669"/>
    <property type="project" value="InterPro"/>
</dbReference>
<evidence type="ECO:0000313" key="6">
    <source>
        <dbReference type="EMBL" id="KAK5640697.1"/>
    </source>
</evidence>
<evidence type="ECO:0000256" key="4">
    <source>
        <dbReference type="RuleBase" id="RU003619"/>
    </source>
</evidence>
<dbReference type="AlphaFoldDB" id="A0AAN7ZEP7"/>
<dbReference type="GO" id="GO:1990904">
    <property type="term" value="C:ribonucleoprotein complex"/>
    <property type="evidence" value="ECO:0007669"/>
    <property type="project" value="UniProtKB-KW"/>
</dbReference>
<evidence type="ECO:0000256" key="1">
    <source>
        <dbReference type="ARBA" id="ARBA00007151"/>
    </source>
</evidence>
<dbReference type="SUPFAM" id="SSF47973">
    <property type="entry name" value="Ribosomal protein S7"/>
    <property type="match status" value="1"/>
</dbReference>
<evidence type="ECO:0000256" key="2">
    <source>
        <dbReference type="ARBA" id="ARBA00022980"/>
    </source>
</evidence>
<dbReference type="GO" id="GO:0003723">
    <property type="term" value="F:RNA binding"/>
    <property type="evidence" value="ECO:0007669"/>
    <property type="project" value="InterPro"/>
</dbReference>
<evidence type="ECO:0000256" key="3">
    <source>
        <dbReference type="ARBA" id="ARBA00023274"/>
    </source>
</evidence>
<sequence>MLIKPSNVVSKLQLISIYFQQNSMSQYPIYYIKPIYSRDKQNKMLKTGEAQKLAHIPTRAALNDQTSSVYHNDTINLFINYVMKDGKKSLARELIEKTLEKIKRVQLEKYHKMENIKEKEKVELNPRIILYQAIVNSQPILHLTPIKRGGVTYQVPVPITDRRAQFTSMKWLIEAGKDKDRNIRFHDQLAYELIDAANNRGKVVKKKQDLHKQCEANRAYAHYRWS</sequence>
<dbReference type="InterPro" id="IPR036823">
    <property type="entry name" value="Ribosomal_uS7_dom_sf"/>
</dbReference>
<dbReference type="Pfam" id="PF00177">
    <property type="entry name" value="Ribosomal_S7"/>
    <property type="match status" value="1"/>
</dbReference>
<dbReference type="EMBL" id="JAVRBK010000007">
    <property type="protein sequence ID" value="KAK5640697.1"/>
    <property type="molecule type" value="Genomic_DNA"/>
</dbReference>
<dbReference type="InterPro" id="IPR000235">
    <property type="entry name" value="Ribosomal_uS7"/>
</dbReference>
<comment type="similarity">
    <text evidence="1 4">Belongs to the universal ribosomal protein uS7 family.</text>
</comment>
<dbReference type="GO" id="GO:0005840">
    <property type="term" value="C:ribosome"/>
    <property type="evidence" value="ECO:0007669"/>
    <property type="project" value="UniProtKB-KW"/>
</dbReference>
<dbReference type="InterPro" id="IPR023798">
    <property type="entry name" value="Ribosomal_uS7_dom"/>
</dbReference>
<accession>A0AAN7ZEP7</accession>
<gene>
    <name evidence="6" type="ORF">RI129_009244</name>
</gene>